<evidence type="ECO:0000313" key="7">
    <source>
        <dbReference type="Proteomes" id="UP000326354"/>
    </source>
</evidence>
<feature type="domain" description="Amine oxidase" evidence="5">
    <location>
        <begin position="42"/>
        <end position="461"/>
    </location>
</feature>
<dbReference type="Proteomes" id="UP000326354">
    <property type="component" value="Chromosome"/>
</dbReference>
<feature type="binding site" evidence="4">
    <location>
        <position position="255"/>
    </location>
    <ligand>
        <name>FAD</name>
        <dbReference type="ChEBI" id="CHEBI:57692"/>
    </ligand>
</feature>
<dbReference type="Gene3D" id="3.50.50.60">
    <property type="entry name" value="FAD/NAD(P)-binding domain"/>
    <property type="match status" value="1"/>
</dbReference>
<dbReference type="GO" id="GO:0016491">
    <property type="term" value="F:oxidoreductase activity"/>
    <property type="evidence" value="ECO:0007669"/>
    <property type="project" value="UniProtKB-KW"/>
</dbReference>
<dbReference type="SUPFAM" id="SSF51905">
    <property type="entry name" value="FAD/NAD(P)-binding domain"/>
    <property type="match status" value="1"/>
</dbReference>
<dbReference type="AlphaFoldDB" id="A0A5S9IJB7"/>
<dbReference type="KEGG" id="uam:UABAM_01107"/>
<feature type="binding site" evidence="4">
    <location>
        <position position="360"/>
    </location>
    <ligand>
        <name>substrate</name>
    </ligand>
</feature>
<gene>
    <name evidence="6" type="ORF">UABAM_01107</name>
</gene>
<dbReference type="Gene3D" id="1.10.405.10">
    <property type="entry name" value="Guanine Nucleotide Dissociation Inhibitor, domain 1"/>
    <property type="match status" value="1"/>
</dbReference>
<feature type="binding site" evidence="4">
    <location>
        <position position="438"/>
    </location>
    <ligand>
        <name>FAD</name>
        <dbReference type="ChEBI" id="CHEBI:57692"/>
    </ligand>
</feature>
<evidence type="ECO:0000256" key="3">
    <source>
        <dbReference type="ARBA" id="ARBA00023002"/>
    </source>
</evidence>
<evidence type="ECO:0000259" key="5">
    <source>
        <dbReference type="Pfam" id="PF01593"/>
    </source>
</evidence>
<dbReference type="InterPro" id="IPR002937">
    <property type="entry name" value="Amino_oxidase"/>
</dbReference>
<evidence type="ECO:0000256" key="2">
    <source>
        <dbReference type="ARBA" id="ARBA00005995"/>
    </source>
</evidence>
<reference evidence="6 7" key="1">
    <citation type="submission" date="2019-08" db="EMBL/GenBank/DDBJ databases">
        <title>Complete genome sequence of Candidatus Uab amorphum.</title>
        <authorList>
            <person name="Shiratori T."/>
            <person name="Suzuki S."/>
            <person name="Kakizawa Y."/>
            <person name="Ishida K."/>
        </authorList>
    </citation>
    <scope>NUCLEOTIDE SEQUENCE [LARGE SCALE GENOMIC DNA]</scope>
    <source>
        <strain evidence="6 7">SRT547</strain>
    </source>
</reference>
<dbReference type="Gene3D" id="3.90.660.10">
    <property type="match status" value="1"/>
</dbReference>
<dbReference type="OrthoDB" id="56323at2"/>
<dbReference type="SUPFAM" id="SSF54373">
    <property type="entry name" value="FAD-linked reductases, C-terminal domain"/>
    <property type="match status" value="1"/>
</dbReference>
<keyword evidence="7" id="KW-1185">Reference proteome</keyword>
<dbReference type="RefSeq" id="WP_151966997.1">
    <property type="nucleotide sequence ID" value="NZ_AP019860.1"/>
</dbReference>
<name>A0A5S9IJB7_UABAM</name>
<organism evidence="6 7">
    <name type="scientific">Uabimicrobium amorphum</name>
    <dbReference type="NCBI Taxonomy" id="2596890"/>
    <lineage>
        <taxon>Bacteria</taxon>
        <taxon>Pseudomonadati</taxon>
        <taxon>Planctomycetota</taxon>
        <taxon>Candidatus Uabimicrobiia</taxon>
        <taxon>Candidatus Uabimicrobiales</taxon>
        <taxon>Candidatus Uabimicrobiaceae</taxon>
        <taxon>Candidatus Uabimicrobium</taxon>
    </lineage>
</organism>
<dbReference type="InterPro" id="IPR050703">
    <property type="entry name" value="Flavin_MAO"/>
</dbReference>
<dbReference type="PRINTS" id="PR00757">
    <property type="entry name" value="AMINEOXDASEF"/>
</dbReference>
<dbReference type="PANTHER" id="PTHR43563">
    <property type="entry name" value="AMINE OXIDASE"/>
    <property type="match status" value="1"/>
</dbReference>
<proteinExistence type="inferred from homology"/>
<dbReference type="InterPro" id="IPR036188">
    <property type="entry name" value="FAD/NAD-bd_sf"/>
</dbReference>
<sequence length="466" mass="52257">MNLITRKEFLKKSALFLAFGFTNLWAEDTNENYDVIVVGAGVAGLTTARELINQGVKSVLVIEARNRVGGRTYNIPTAGNGYAEAGGQWIGPTQTEIQKLIRDLGINSFPMYTQGRAIGMPARGSADDELSPSDWQDYDRVKAQLERMAKTIPVNAPWVAPRAKQWDRMTAGEWLDNNAQSEISRFLLEIDIMMPLSTTSENLSLLYYLYYIRSAGSLDAINRTAQTSRIVGGAHSISLKMAQNMRKNILLNSPVQRIENKDKHVVVHTRNKSFRAQRLVMAMMPRDVTRIEITPQLSRRRRLLNENWTATSGAKISVVYSEPFWRKKGLNGQSIGESGPVSATFDNSPHSGKPGVLLVFPDDEWMTRSLSSRKNAIINQLVQLFGNEARNFIDYKEYNWGNDAWSSGCVSPLQPNILTQYGSEIRKPVGRIHWAGTETSVIWTGYIEGAVRSGQRVAREVRSLIK</sequence>
<keyword evidence="3" id="KW-0560">Oxidoreductase</keyword>
<comment type="cofactor">
    <cofactor evidence="1">
        <name>FAD</name>
        <dbReference type="ChEBI" id="CHEBI:57692"/>
    </cofactor>
</comment>
<protein>
    <submittedName>
        <fullName evidence="6">Putative flavin-containing monoamine oxidaseAofH</fullName>
    </submittedName>
</protein>
<accession>A0A5S9IJB7</accession>
<feature type="binding site" evidence="4">
    <location>
        <begin position="63"/>
        <end position="64"/>
    </location>
    <ligand>
        <name>FAD</name>
        <dbReference type="ChEBI" id="CHEBI:57692"/>
    </ligand>
</feature>
<evidence type="ECO:0000256" key="4">
    <source>
        <dbReference type="PIRSR" id="PIRSR601613-1"/>
    </source>
</evidence>
<evidence type="ECO:0000313" key="6">
    <source>
        <dbReference type="EMBL" id="BBM82764.1"/>
    </source>
</evidence>
<dbReference type="EMBL" id="AP019860">
    <property type="protein sequence ID" value="BBM82764.1"/>
    <property type="molecule type" value="Genomic_DNA"/>
</dbReference>
<comment type="similarity">
    <text evidence="2">Belongs to the flavin monoamine oxidase family.</text>
</comment>
<dbReference type="PANTHER" id="PTHR43563:SF1">
    <property type="entry name" value="AMINE OXIDASE [FLAVIN-CONTAINING] B"/>
    <property type="match status" value="1"/>
</dbReference>
<dbReference type="InterPro" id="IPR001613">
    <property type="entry name" value="Flavin_amine_oxidase"/>
</dbReference>
<dbReference type="Pfam" id="PF01593">
    <property type="entry name" value="Amino_oxidase"/>
    <property type="match status" value="1"/>
</dbReference>
<evidence type="ECO:0000256" key="1">
    <source>
        <dbReference type="ARBA" id="ARBA00001974"/>
    </source>
</evidence>